<dbReference type="GO" id="GO:0003676">
    <property type="term" value="F:nucleic acid binding"/>
    <property type="evidence" value="ECO:0007669"/>
    <property type="project" value="InterPro"/>
</dbReference>
<dbReference type="Gene3D" id="3.30.420.10">
    <property type="entry name" value="Ribonuclease H-like superfamily/Ribonuclease H"/>
    <property type="match status" value="1"/>
</dbReference>
<dbReference type="EMBL" id="HBEA01000054">
    <property type="protein sequence ID" value="CAD8250560.1"/>
    <property type="molecule type" value="Transcribed_RNA"/>
</dbReference>
<dbReference type="PANTHER" id="PTHR15728">
    <property type="entry name" value="DEADENYLATION COMPLEX CATALYTIC SUBUNIT PAN2"/>
    <property type="match status" value="1"/>
</dbReference>
<reference evidence="3" key="1">
    <citation type="submission" date="2021-01" db="EMBL/GenBank/DDBJ databases">
        <authorList>
            <person name="Corre E."/>
            <person name="Pelletier E."/>
            <person name="Niang G."/>
            <person name="Scheremetjew M."/>
            <person name="Finn R."/>
            <person name="Kale V."/>
            <person name="Holt S."/>
            <person name="Cochrane G."/>
            <person name="Meng A."/>
            <person name="Brown T."/>
            <person name="Cohen L."/>
        </authorList>
    </citation>
    <scope>NUCLEOTIDE SEQUENCE</scope>
    <source>
        <strain evidence="3">CCMP2078</strain>
    </source>
</reference>
<dbReference type="SMART" id="SM00479">
    <property type="entry name" value="EXOIII"/>
    <property type="match status" value="1"/>
</dbReference>
<proteinExistence type="predicted"/>
<dbReference type="AlphaFoldDB" id="A0A7R9Y8K3"/>
<dbReference type="InterPro" id="IPR012337">
    <property type="entry name" value="RNaseH-like_sf"/>
</dbReference>
<dbReference type="Pfam" id="PF00929">
    <property type="entry name" value="RNase_T"/>
    <property type="match status" value="1"/>
</dbReference>
<dbReference type="InterPro" id="IPR036397">
    <property type="entry name" value="RNaseH_sf"/>
</dbReference>
<dbReference type="PANTHER" id="PTHR15728:SF0">
    <property type="entry name" value="PAN2-PAN3 DEADENYLATION COMPLEX CATALYTIC SUBUNIT PAN2"/>
    <property type="match status" value="1"/>
</dbReference>
<dbReference type="GO" id="GO:0000932">
    <property type="term" value="C:P-body"/>
    <property type="evidence" value="ECO:0007669"/>
    <property type="project" value="TreeGrafter"/>
</dbReference>
<evidence type="ECO:0000313" key="3">
    <source>
        <dbReference type="EMBL" id="CAD8250560.1"/>
    </source>
</evidence>
<gene>
    <name evidence="3" type="ORF">PPYR1160_LOCUS50</name>
</gene>
<evidence type="ECO:0000256" key="1">
    <source>
        <dbReference type="SAM" id="MobiDB-lite"/>
    </source>
</evidence>
<sequence>MGSFGRQAADVGTEEEGVWLPEYLAIEMTSGTFYVWEAHSGPASTSDTYLQDLRWQRYPPAANESDTPGDQAVVYRLDAVLSGVSVPHAKEEVDEAPDIEDAVGGKRGFVIGQGLQEHFVCHSRVPKSYVERALSRGWGAAQAADASGKGVPDPSFLDPRAPSTGAGSLDAEDEFGRAVGANPNEWQWVRCNDFSCGRASSTEARNFAPWWRNPVLVMFRCLTGLEGDTKSVVEMIADDLAHPQPYPLRPGAGANDLEHPAAFADVDEPVIRFDAFHMNVQNGPQEGMDVPSVESSFPGRGQTVAIDAEFVATETEKTALTSDGRRMIVTDTRRSPARVSVIKGEDGSPLIDDHILQCEPVEDFLTRFSGITPADLDARLSTRSLAKPGLISLKLRWLIQRGVKVVGHGLQSDFRTLDLPVPPAQIVDTVELWSLPGQRKISLRFLASLLLNVAIQDDTHDSLEDARTANDLYRRWLEAEEKDEVNSVLASVYERGQALKWTLGSDAIETPQKSWAGK</sequence>
<dbReference type="InterPro" id="IPR050785">
    <property type="entry name" value="PAN2-PAN3_catalytic_subunit"/>
</dbReference>
<accession>A0A7R9Y8K3</accession>
<protein>
    <recommendedName>
        <fullName evidence="2">Exonuclease domain-containing protein</fullName>
    </recommendedName>
</protein>
<dbReference type="InterPro" id="IPR013520">
    <property type="entry name" value="Ribonucl_H"/>
</dbReference>
<dbReference type="GO" id="GO:0000289">
    <property type="term" value="P:nuclear-transcribed mRNA poly(A) tail shortening"/>
    <property type="evidence" value="ECO:0007669"/>
    <property type="project" value="TreeGrafter"/>
</dbReference>
<dbReference type="SUPFAM" id="SSF53098">
    <property type="entry name" value="Ribonuclease H-like"/>
    <property type="match status" value="1"/>
</dbReference>
<organism evidence="3">
    <name type="scientific">Pinguiococcus pyrenoidosus</name>
    <dbReference type="NCBI Taxonomy" id="172671"/>
    <lineage>
        <taxon>Eukaryota</taxon>
        <taxon>Sar</taxon>
        <taxon>Stramenopiles</taxon>
        <taxon>Ochrophyta</taxon>
        <taxon>Pinguiophyceae</taxon>
        <taxon>Pinguiochrysidales</taxon>
        <taxon>Pinguiochrysidaceae</taxon>
        <taxon>Pinguiococcus</taxon>
    </lineage>
</organism>
<dbReference type="GO" id="GO:0031251">
    <property type="term" value="C:PAN complex"/>
    <property type="evidence" value="ECO:0007669"/>
    <property type="project" value="TreeGrafter"/>
</dbReference>
<feature type="domain" description="Exonuclease" evidence="2">
    <location>
        <begin position="302"/>
        <end position="482"/>
    </location>
</feature>
<evidence type="ECO:0000259" key="2">
    <source>
        <dbReference type="SMART" id="SM00479"/>
    </source>
</evidence>
<feature type="region of interest" description="Disordered" evidence="1">
    <location>
        <begin position="144"/>
        <end position="170"/>
    </location>
</feature>
<name>A0A7R9Y8K3_9STRA</name>
<dbReference type="GO" id="GO:0004535">
    <property type="term" value="F:poly(A)-specific ribonuclease activity"/>
    <property type="evidence" value="ECO:0007669"/>
    <property type="project" value="TreeGrafter"/>
</dbReference>